<evidence type="ECO:0000313" key="6">
    <source>
        <dbReference type="Proteomes" id="UP000003302"/>
    </source>
</evidence>
<evidence type="ECO:0000256" key="3">
    <source>
        <dbReference type="SAM" id="MobiDB-lite"/>
    </source>
</evidence>
<keyword evidence="2 5" id="KW-0067">ATP-binding</keyword>
<proteinExistence type="predicted"/>
<sequence length="79" mass="9030">MQEMFGEATNPTIAQGRVPLVLELLSPAQSPLQITRDLSAFWKGAYREVQKEMKGRYPKHVWPDDPANTAPTRRTKKYS</sequence>
<keyword evidence="2 5" id="KW-0547">Nucleotide-binding</keyword>
<reference evidence="5 6" key="1">
    <citation type="submission" date="2011-01" db="EMBL/GenBank/DDBJ databases">
        <title>Shigella flexneri CDC 796-83 whole genome shotgun sequencing project.</title>
        <authorList>
            <person name="Mane S.P."/>
            <person name="Sobral B.W."/>
            <person name="Cebula T."/>
            <person name="Chertkov O."/>
            <person name="Munk A.C."/>
            <person name="Tapia R."/>
            <person name="Green L."/>
            <person name="Rogers Y."/>
            <person name="Detter J.C."/>
            <person name="Bruce D."/>
            <person name="Brettin T.S."/>
        </authorList>
    </citation>
    <scope>NUCLEOTIDE SEQUENCE [LARGE SCALE GENOMIC DNA]</scope>
    <source>
        <strain evidence="5 6">CDC 796-83</strain>
    </source>
</reference>
<dbReference type="InterPro" id="IPR013689">
    <property type="entry name" value="RNA_helicase_ATP-dep_HrpB_C"/>
</dbReference>
<feature type="domain" description="ATP-dependent RNA helicase HrpB C-terminal" evidence="4">
    <location>
        <begin position="1"/>
        <end position="66"/>
    </location>
</feature>
<keyword evidence="1" id="KW-0378">Hydrolase</keyword>
<evidence type="ECO:0000256" key="2">
    <source>
        <dbReference type="ARBA" id="ARBA00022806"/>
    </source>
</evidence>
<name>A0A6N3QVV0_SHIFL</name>
<dbReference type="Pfam" id="PF08482">
    <property type="entry name" value="HrpB_C"/>
    <property type="match status" value="1"/>
</dbReference>
<comment type="caution">
    <text evidence="5">The sequence shown here is derived from an EMBL/GenBank/DDBJ whole genome shotgun (WGS) entry which is preliminary data.</text>
</comment>
<feature type="region of interest" description="Disordered" evidence="3">
    <location>
        <begin position="57"/>
        <end position="79"/>
    </location>
</feature>
<accession>A0A6N3QVV0</accession>
<dbReference type="GO" id="GO:0004386">
    <property type="term" value="F:helicase activity"/>
    <property type="evidence" value="ECO:0007669"/>
    <property type="project" value="UniProtKB-KW"/>
</dbReference>
<dbReference type="PANTHER" id="PTHR43519">
    <property type="entry name" value="ATP-DEPENDENT RNA HELICASE HRPB"/>
    <property type="match status" value="1"/>
</dbReference>
<keyword evidence="2 5" id="KW-0347">Helicase</keyword>
<gene>
    <name evidence="5" type="ORF">SGF_01184</name>
</gene>
<dbReference type="AlphaFoldDB" id="A0A6N3QVV0"/>
<organism evidence="5 6">
    <name type="scientific">Shigella flexneri CDC 796-83</name>
    <dbReference type="NCBI Taxonomy" id="945360"/>
    <lineage>
        <taxon>Bacteria</taxon>
        <taxon>Pseudomonadati</taxon>
        <taxon>Pseudomonadota</taxon>
        <taxon>Gammaproteobacteria</taxon>
        <taxon>Enterobacterales</taxon>
        <taxon>Enterobacteriaceae</taxon>
        <taxon>Shigella</taxon>
    </lineage>
</organism>
<dbReference type="PANTHER" id="PTHR43519:SF1">
    <property type="entry name" value="ATP-DEPENDENT RNA HELICASE HRPB"/>
    <property type="match status" value="1"/>
</dbReference>
<evidence type="ECO:0000259" key="4">
    <source>
        <dbReference type="Pfam" id="PF08482"/>
    </source>
</evidence>
<protein>
    <submittedName>
        <fullName evidence="5">ATP-dependent helicase HrpB</fullName>
    </submittedName>
</protein>
<dbReference type="Proteomes" id="UP000003302">
    <property type="component" value="Unassembled WGS sequence"/>
</dbReference>
<evidence type="ECO:0000256" key="1">
    <source>
        <dbReference type="ARBA" id="ARBA00022801"/>
    </source>
</evidence>
<dbReference type="GO" id="GO:0016787">
    <property type="term" value="F:hydrolase activity"/>
    <property type="evidence" value="ECO:0007669"/>
    <property type="project" value="UniProtKB-KW"/>
</dbReference>
<evidence type="ECO:0000313" key="5">
    <source>
        <dbReference type="EMBL" id="EFW61293.1"/>
    </source>
</evidence>
<dbReference type="EMBL" id="AERO01000053">
    <property type="protein sequence ID" value="EFW61293.1"/>
    <property type="molecule type" value="Genomic_DNA"/>
</dbReference>